<organism evidence="1 2">
    <name type="scientific">Halorarum salinum</name>
    <dbReference type="NCBI Taxonomy" id="2743089"/>
    <lineage>
        <taxon>Archaea</taxon>
        <taxon>Methanobacteriati</taxon>
        <taxon>Methanobacteriota</taxon>
        <taxon>Stenosarchaea group</taxon>
        <taxon>Halobacteria</taxon>
        <taxon>Halobacteriales</taxon>
        <taxon>Haloferacaceae</taxon>
        <taxon>Halorarum</taxon>
    </lineage>
</organism>
<dbReference type="GeneID" id="56039041"/>
<proteinExistence type="predicted"/>
<evidence type="ECO:0000313" key="1">
    <source>
        <dbReference type="EMBL" id="QLG63197.1"/>
    </source>
</evidence>
<name>A0A7D5QBK7_9EURY</name>
<dbReference type="AlphaFoldDB" id="A0A7D5QBK7"/>
<keyword evidence="2" id="KW-1185">Reference proteome</keyword>
<dbReference type="OrthoDB" id="266394at2157"/>
<gene>
    <name evidence="1" type="ORF">HUG12_16240</name>
</gene>
<accession>A0A7D5QBK7</accession>
<evidence type="ECO:0000313" key="2">
    <source>
        <dbReference type="Proteomes" id="UP000509626"/>
    </source>
</evidence>
<dbReference type="KEGG" id="halu:HUG12_16240"/>
<dbReference type="RefSeq" id="WP_179269782.1">
    <property type="nucleotide sequence ID" value="NZ_CP058579.1"/>
</dbReference>
<dbReference type="Proteomes" id="UP000509626">
    <property type="component" value="Chromosome"/>
</dbReference>
<protein>
    <submittedName>
        <fullName evidence="1">Uncharacterized protein</fullName>
    </submittedName>
</protein>
<reference evidence="1 2" key="1">
    <citation type="submission" date="2020-06" db="EMBL/GenBank/DDBJ databases">
        <title>NJ-3-1, isolated from saline soil.</title>
        <authorList>
            <person name="Cui H.L."/>
            <person name="Shi X."/>
        </authorList>
    </citation>
    <scope>NUCLEOTIDE SEQUENCE [LARGE SCALE GENOMIC DNA]</scope>
    <source>
        <strain evidence="1 2">NJ-3-1</strain>
    </source>
</reference>
<sequence length="78" mass="9249">MSTSGITRVDLDEPTDVWRFECLEGHSSWRLAGDVIYCRTCREQRLGAGHTYLWDKREEQDIAVDEIEFVADRSEWRR</sequence>
<dbReference type="EMBL" id="CP058579">
    <property type="protein sequence ID" value="QLG63197.1"/>
    <property type="molecule type" value="Genomic_DNA"/>
</dbReference>